<dbReference type="GO" id="GO:0006302">
    <property type="term" value="P:double-strand break repair"/>
    <property type="evidence" value="ECO:0007669"/>
    <property type="project" value="TreeGrafter"/>
</dbReference>
<dbReference type="GO" id="GO:0005524">
    <property type="term" value="F:ATP binding"/>
    <property type="evidence" value="ECO:0007669"/>
    <property type="project" value="InterPro"/>
</dbReference>
<dbReference type="PROSITE" id="PS00333">
    <property type="entry name" value="DNA_LIGASE_A2"/>
    <property type="match status" value="1"/>
</dbReference>
<comment type="caution">
    <text evidence="4">The sequence shown here is derived from an EMBL/GenBank/DDBJ whole genome shotgun (WGS) entry which is preliminary data.</text>
</comment>
<comment type="similarity">
    <text evidence="1">Belongs to the ATP-dependent DNA ligase family.</text>
</comment>
<dbReference type="InterPro" id="IPR012310">
    <property type="entry name" value="DNA_ligase_ATP-dep_cent"/>
</dbReference>
<accession>J9E3I2</accession>
<evidence type="ECO:0000256" key="1">
    <source>
        <dbReference type="ARBA" id="ARBA00007572"/>
    </source>
</evidence>
<dbReference type="Proteomes" id="UP000004810">
    <property type="component" value="Unassembled WGS sequence"/>
</dbReference>
<evidence type="ECO:0000259" key="3">
    <source>
        <dbReference type="PROSITE" id="PS50160"/>
    </source>
</evidence>
<dbReference type="Gene3D" id="3.30.1490.70">
    <property type="match status" value="1"/>
</dbReference>
<feature type="domain" description="ATP-dependent DNA ligase family profile" evidence="3">
    <location>
        <begin position="1"/>
        <end position="61"/>
    </location>
</feature>
<keyword evidence="2" id="KW-0436">Ligase</keyword>
<dbReference type="AlphaFoldDB" id="J9E3I2"/>
<reference evidence="5" key="1">
    <citation type="submission" date="2012-08" db="EMBL/GenBank/DDBJ databases">
        <title>The Genome Sequence of Wuchereria bancrofti.</title>
        <authorList>
            <person name="Nutman T.B."/>
            <person name="Fink D.L."/>
            <person name="Russ C."/>
            <person name="Young S."/>
            <person name="Zeng Q."/>
            <person name="Koehrsen M."/>
            <person name="Alvarado L."/>
            <person name="Berlin A."/>
            <person name="Chapman S.B."/>
            <person name="Chen Z."/>
            <person name="Freedman E."/>
            <person name="Gellesch M."/>
            <person name="Goldberg J."/>
            <person name="Griggs A."/>
            <person name="Gujja S."/>
            <person name="Heilman E.R."/>
            <person name="Heiman D."/>
            <person name="Hepburn T."/>
            <person name="Howarth C."/>
            <person name="Jen D."/>
            <person name="Larson L."/>
            <person name="Lewis B."/>
            <person name="Mehta T."/>
            <person name="Park D."/>
            <person name="Pearson M."/>
            <person name="Roberts A."/>
            <person name="Saif S."/>
            <person name="Shea T."/>
            <person name="Shenoy N."/>
            <person name="Sisk P."/>
            <person name="Stolte C."/>
            <person name="Sykes S."/>
            <person name="Walk T."/>
            <person name="White J."/>
            <person name="Yandava C."/>
            <person name="Haas B."/>
            <person name="Henn M.R."/>
            <person name="Nusbaum C."/>
            <person name="Birren B."/>
        </authorList>
    </citation>
    <scope>NUCLEOTIDE SEQUENCE [LARGE SCALE GENOMIC DNA]</scope>
    <source>
        <strain evidence="5">NA</strain>
    </source>
</reference>
<dbReference type="GO" id="GO:0006273">
    <property type="term" value="P:lagging strand elongation"/>
    <property type="evidence" value="ECO:0007669"/>
    <property type="project" value="TreeGrafter"/>
</dbReference>
<dbReference type="PANTHER" id="PTHR45674:SF9">
    <property type="entry name" value="DNA LIGASE 3"/>
    <property type="match status" value="1"/>
</dbReference>
<evidence type="ECO:0000313" key="5">
    <source>
        <dbReference type="Proteomes" id="UP000004810"/>
    </source>
</evidence>
<dbReference type="EMBL" id="ADBV01024546">
    <property type="protein sequence ID" value="EJW69954.1"/>
    <property type="molecule type" value="Genomic_DNA"/>
</dbReference>
<dbReference type="PANTHER" id="PTHR45674">
    <property type="entry name" value="DNA LIGASE 1/3 FAMILY MEMBER"/>
    <property type="match status" value="1"/>
</dbReference>
<organism evidence="4 5">
    <name type="scientific">Wuchereria bancrofti</name>
    <dbReference type="NCBI Taxonomy" id="6293"/>
    <lineage>
        <taxon>Eukaryota</taxon>
        <taxon>Metazoa</taxon>
        <taxon>Ecdysozoa</taxon>
        <taxon>Nematoda</taxon>
        <taxon>Chromadorea</taxon>
        <taxon>Rhabditida</taxon>
        <taxon>Spirurina</taxon>
        <taxon>Spiruromorpha</taxon>
        <taxon>Filarioidea</taxon>
        <taxon>Onchocercidae</taxon>
        <taxon>Wuchereria</taxon>
    </lineage>
</organism>
<protein>
    <recommendedName>
        <fullName evidence="3">ATP-dependent DNA ligase family profile domain-containing protein</fullName>
    </recommendedName>
</protein>
<dbReference type="PROSITE" id="PS50160">
    <property type="entry name" value="DNA_LIGASE_A3"/>
    <property type="match status" value="1"/>
</dbReference>
<evidence type="ECO:0000313" key="4">
    <source>
        <dbReference type="EMBL" id="EJW69954.1"/>
    </source>
</evidence>
<dbReference type="SUPFAM" id="SSF56091">
    <property type="entry name" value="DNA ligase/mRNA capping enzyme, catalytic domain"/>
    <property type="match status" value="1"/>
</dbReference>
<dbReference type="GO" id="GO:0003910">
    <property type="term" value="F:DNA ligase (ATP) activity"/>
    <property type="evidence" value="ECO:0007669"/>
    <property type="project" value="InterPro"/>
</dbReference>
<dbReference type="Pfam" id="PF01068">
    <property type="entry name" value="DNA_ligase_A_M"/>
    <property type="match status" value="1"/>
</dbReference>
<evidence type="ECO:0000256" key="2">
    <source>
        <dbReference type="ARBA" id="ARBA00022598"/>
    </source>
</evidence>
<dbReference type="GO" id="GO:0070421">
    <property type="term" value="C:DNA ligase III-XRCC1 complex"/>
    <property type="evidence" value="ECO:0007669"/>
    <property type="project" value="TreeGrafter"/>
</dbReference>
<dbReference type="InterPro" id="IPR050191">
    <property type="entry name" value="ATP-dep_DNA_ligase"/>
</dbReference>
<name>J9E3I2_WUCBA</name>
<sequence length="61" mass="6768">MLVLKTIDEGLEGLVLKDLDSIYEPGKRHWLKVKKDYLQGGDMADTADLILLGAFYGTGNK</sequence>
<dbReference type="InterPro" id="IPR016059">
    <property type="entry name" value="DNA_ligase_ATP-dep_CS"/>
</dbReference>
<proteinExistence type="inferred from homology"/>
<gene>
    <name evidence="4" type="ORF">WUBG_19138</name>
</gene>
<dbReference type="GO" id="GO:0006310">
    <property type="term" value="P:DNA recombination"/>
    <property type="evidence" value="ECO:0007669"/>
    <property type="project" value="InterPro"/>
</dbReference>
<feature type="non-terminal residue" evidence="4">
    <location>
        <position position="61"/>
    </location>
</feature>